<evidence type="ECO:0000256" key="1">
    <source>
        <dbReference type="SAM" id="MobiDB-lite"/>
    </source>
</evidence>
<organism evidence="2 3">
    <name type="scientific">Tetrahymena thermophila (strain SB210)</name>
    <dbReference type="NCBI Taxonomy" id="312017"/>
    <lineage>
        <taxon>Eukaryota</taxon>
        <taxon>Sar</taxon>
        <taxon>Alveolata</taxon>
        <taxon>Ciliophora</taxon>
        <taxon>Intramacronucleata</taxon>
        <taxon>Oligohymenophorea</taxon>
        <taxon>Hymenostomatida</taxon>
        <taxon>Tetrahymenina</taxon>
        <taxon>Tetrahymenidae</taxon>
        <taxon>Tetrahymena</taxon>
    </lineage>
</organism>
<feature type="region of interest" description="Disordered" evidence="1">
    <location>
        <begin position="32"/>
        <end position="56"/>
    </location>
</feature>
<accession>Q23E40</accession>
<proteinExistence type="predicted"/>
<dbReference type="AlphaFoldDB" id="Q23E40"/>
<keyword evidence="3" id="KW-1185">Reference proteome</keyword>
<dbReference type="Proteomes" id="UP000009168">
    <property type="component" value="Unassembled WGS sequence"/>
</dbReference>
<dbReference type="GeneID" id="7825910"/>
<dbReference type="RefSeq" id="XP_001014992.1">
    <property type="nucleotide sequence ID" value="XM_001014992.1"/>
</dbReference>
<dbReference type="EMBL" id="GG662711">
    <property type="protein sequence ID" value="EAR94747.1"/>
    <property type="molecule type" value="Genomic_DNA"/>
</dbReference>
<evidence type="ECO:0000313" key="2">
    <source>
        <dbReference type="EMBL" id="EAR94747.1"/>
    </source>
</evidence>
<dbReference type="InParanoid" id="Q23E40"/>
<sequence>MTIYRLQLYYLPNQLSPRCKLTTGSNASKYSTKKYLRPSETDLKASSSESGSQSSS</sequence>
<dbReference type="KEGG" id="tet:TTHERM_00672150"/>
<name>Q23E40_TETTS</name>
<protein>
    <submittedName>
        <fullName evidence="2">Uncharacterized protein</fullName>
    </submittedName>
</protein>
<feature type="compositionally biased region" description="Low complexity" evidence="1">
    <location>
        <begin position="46"/>
        <end position="56"/>
    </location>
</feature>
<dbReference type="HOGENOM" id="CLU_3018521_0_0_1"/>
<reference evidence="3" key="1">
    <citation type="journal article" date="2006" name="PLoS Biol.">
        <title>Macronuclear genome sequence of the ciliate Tetrahymena thermophila, a model eukaryote.</title>
        <authorList>
            <person name="Eisen J.A."/>
            <person name="Coyne R.S."/>
            <person name="Wu M."/>
            <person name="Wu D."/>
            <person name="Thiagarajan M."/>
            <person name="Wortman J.R."/>
            <person name="Badger J.H."/>
            <person name="Ren Q."/>
            <person name="Amedeo P."/>
            <person name="Jones K.M."/>
            <person name="Tallon L.J."/>
            <person name="Delcher A.L."/>
            <person name="Salzberg S.L."/>
            <person name="Silva J.C."/>
            <person name="Haas B.J."/>
            <person name="Majoros W.H."/>
            <person name="Farzad M."/>
            <person name="Carlton J.M."/>
            <person name="Smith R.K. Jr."/>
            <person name="Garg J."/>
            <person name="Pearlman R.E."/>
            <person name="Karrer K.M."/>
            <person name="Sun L."/>
            <person name="Manning G."/>
            <person name="Elde N.C."/>
            <person name="Turkewitz A.P."/>
            <person name="Asai D.J."/>
            <person name="Wilkes D.E."/>
            <person name="Wang Y."/>
            <person name="Cai H."/>
            <person name="Collins K."/>
            <person name="Stewart B.A."/>
            <person name="Lee S.R."/>
            <person name="Wilamowska K."/>
            <person name="Weinberg Z."/>
            <person name="Ruzzo W.L."/>
            <person name="Wloga D."/>
            <person name="Gaertig J."/>
            <person name="Frankel J."/>
            <person name="Tsao C.-C."/>
            <person name="Gorovsky M.A."/>
            <person name="Keeling P.J."/>
            <person name="Waller R.F."/>
            <person name="Patron N.J."/>
            <person name="Cherry J.M."/>
            <person name="Stover N.A."/>
            <person name="Krieger C.J."/>
            <person name="del Toro C."/>
            <person name="Ryder H.F."/>
            <person name="Williamson S.C."/>
            <person name="Barbeau R.A."/>
            <person name="Hamilton E.P."/>
            <person name="Orias E."/>
        </authorList>
    </citation>
    <scope>NUCLEOTIDE SEQUENCE [LARGE SCALE GENOMIC DNA]</scope>
    <source>
        <strain evidence="3">SB210</strain>
    </source>
</reference>
<gene>
    <name evidence="2" type="ORF">TTHERM_00672150</name>
</gene>
<evidence type="ECO:0000313" key="3">
    <source>
        <dbReference type="Proteomes" id="UP000009168"/>
    </source>
</evidence>